<dbReference type="PANTHER" id="PTHR12746:SF2">
    <property type="entry name" value="60S RIBOSOMAL EXPORT PROTEIN NMD3"/>
    <property type="match status" value="1"/>
</dbReference>
<dbReference type="Pfam" id="PF04981">
    <property type="entry name" value="NMD3"/>
    <property type="match status" value="1"/>
</dbReference>
<dbReference type="Pfam" id="PF21193">
    <property type="entry name" value="NMD_SH3"/>
    <property type="match status" value="1"/>
</dbReference>
<accession>A0A087TUM3</accession>
<keyword evidence="5 8" id="KW-0963">Cytoplasm</keyword>
<organism evidence="12 13">
    <name type="scientific">Stegodyphus mimosarum</name>
    <name type="common">African social velvet spider</name>
    <dbReference type="NCBI Taxonomy" id="407821"/>
    <lineage>
        <taxon>Eukaryota</taxon>
        <taxon>Metazoa</taxon>
        <taxon>Ecdysozoa</taxon>
        <taxon>Arthropoda</taxon>
        <taxon>Chelicerata</taxon>
        <taxon>Arachnida</taxon>
        <taxon>Araneae</taxon>
        <taxon>Araneomorphae</taxon>
        <taxon>Entelegynae</taxon>
        <taxon>Eresoidea</taxon>
        <taxon>Eresidae</taxon>
        <taxon>Stegodyphus</taxon>
    </lineage>
</organism>
<evidence type="ECO:0000313" key="13">
    <source>
        <dbReference type="Proteomes" id="UP000054359"/>
    </source>
</evidence>
<keyword evidence="7 8" id="KW-0539">Nucleus</keyword>
<feature type="non-terminal residue" evidence="12">
    <location>
        <position position="504"/>
    </location>
</feature>
<evidence type="ECO:0000259" key="9">
    <source>
        <dbReference type="Pfam" id="PF04981"/>
    </source>
</evidence>
<dbReference type="InterPro" id="IPR048899">
    <property type="entry name" value="NMD_SH3"/>
</dbReference>
<dbReference type="GO" id="GO:0015031">
    <property type="term" value="P:protein transport"/>
    <property type="evidence" value="ECO:0007669"/>
    <property type="project" value="UniProtKB-KW"/>
</dbReference>
<evidence type="ECO:0000256" key="8">
    <source>
        <dbReference type="RuleBase" id="RU364108"/>
    </source>
</evidence>
<dbReference type="GO" id="GO:0000055">
    <property type="term" value="P:ribosomal large subunit export from nucleus"/>
    <property type="evidence" value="ECO:0007669"/>
    <property type="project" value="TreeGrafter"/>
</dbReference>
<dbReference type="OMA" id="VILVRKH"/>
<evidence type="ECO:0000313" key="12">
    <source>
        <dbReference type="EMBL" id="KFM68812.1"/>
    </source>
</evidence>
<evidence type="ECO:0000256" key="4">
    <source>
        <dbReference type="ARBA" id="ARBA00022448"/>
    </source>
</evidence>
<dbReference type="Proteomes" id="UP000054359">
    <property type="component" value="Unassembled WGS sequence"/>
</dbReference>
<comment type="subcellular location">
    <subcellularLocation>
        <location evidence="8">Cytoplasm</location>
    </subcellularLocation>
    <subcellularLocation>
        <location evidence="8">Nucleus</location>
    </subcellularLocation>
</comment>
<dbReference type="AlphaFoldDB" id="A0A087TUM3"/>
<name>A0A087TUM3_STEMI</name>
<dbReference type="Pfam" id="PF21192">
    <property type="entry name" value="OB_NMD3"/>
    <property type="match status" value="1"/>
</dbReference>
<gene>
    <name evidence="12" type="ORF">X975_05752</name>
</gene>
<evidence type="ECO:0000256" key="3">
    <source>
        <dbReference type="ARBA" id="ARBA00017035"/>
    </source>
</evidence>
<evidence type="ECO:0000256" key="6">
    <source>
        <dbReference type="ARBA" id="ARBA00022927"/>
    </source>
</evidence>
<dbReference type="InterPro" id="IPR048898">
    <property type="entry name" value="OB_NMD3"/>
</dbReference>
<evidence type="ECO:0000259" key="10">
    <source>
        <dbReference type="Pfam" id="PF21192"/>
    </source>
</evidence>
<evidence type="ECO:0000256" key="2">
    <source>
        <dbReference type="ARBA" id="ARBA00009794"/>
    </source>
</evidence>
<keyword evidence="4 8" id="KW-0813">Transport</keyword>
<dbReference type="InterPro" id="IPR007064">
    <property type="entry name" value="Nmd3_N"/>
</dbReference>
<sequence length="504" mass="57612">MEYVTDEAPTKSVGKILCCQCGAVIEPNPANMCVPCIRTRVDITDGIPKQVVIYFCKGCNRYLQPPAQWISCALESRELLSFCLKKLKGLNQVNLVDATFVWTEPHSKRIKVKLTVQKEVFGGAILQQVFIVEYVVNTHMCDDCHKSESKHFWKAVVQLRQRVQHKKTFFYLEQLILKHNIHVNCINIKTTNDGLDFFYGKRDDARKLVDFFTAVVPCKYETSQQLISHDVHNNTYDYKFTFSVEIVPVCKNDVVCLPISLARVLGNIGQICVCHRVTNSIYLIDPCTLQTADVSNQQYWRTPFQAIGSLKEFTEYTVMDTEYILDSERRTFAGQGPLSHKHVLADAWVVRSRELGLTEDFIHTRTHLGHILKPGDSVLGLDLSTININNKDFNKLNKEALPDVILVKKIYGDKNTRHRKRKWKLKHLDIEAASETSSVERDYVDFLEDLEEDVEYRQNVNIYKDPTKLAVDSTEVNDDAPQITLQDMLDDLNLNADATGEEGG</sequence>
<dbReference type="STRING" id="407821.A0A087TUM3"/>
<comment type="similarity">
    <text evidence="2 8">Belongs to the NMD3 family.</text>
</comment>
<dbReference type="PANTHER" id="PTHR12746">
    <property type="entry name" value="NONSENSE-MEDIATED MRNA DECAY PROTEIN 3"/>
    <property type="match status" value="1"/>
</dbReference>
<dbReference type="GO" id="GO:0005634">
    <property type="term" value="C:nucleus"/>
    <property type="evidence" value="ECO:0007669"/>
    <property type="project" value="UniProtKB-SubCell"/>
</dbReference>
<dbReference type="EMBL" id="KK116803">
    <property type="protein sequence ID" value="KFM68812.1"/>
    <property type="molecule type" value="Genomic_DNA"/>
</dbReference>
<feature type="domain" description="Nmd3 N-terminal" evidence="9">
    <location>
        <begin position="18"/>
        <end position="246"/>
    </location>
</feature>
<keyword evidence="13" id="KW-1185">Reference proteome</keyword>
<evidence type="ECO:0000259" key="11">
    <source>
        <dbReference type="Pfam" id="PF21193"/>
    </source>
</evidence>
<dbReference type="InterPro" id="IPR039768">
    <property type="entry name" value="Nmd3"/>
</dbReference>
<protein>
    <recommendedName>
        <fullName evidence="3 8">60S ribosomal export protein NMD3</fullName>
    </recommendedName>
</protein>
<evidence type="ECO:0000256" key="1">
    <source>
        <dbReference type="ARBA" id="ARBA00002269"/>
    </source>
</evidence>
<evidence type="ECO:0000256" key="7">
    <source>
        <dbReference type="ARBA" id="ARBA00023242"/>
    </source>
</evidence>
<feature type="domain" description="60S ribosomal export protein NMD3 OB-fold" evidence="10">
    <location>
        <begin position="314"/>
        <end position="409"/>
    </location>
</feature>
<feature type="domain" description="60S ribosomal export protein NMD3 SH3" evidence="11">
    <location>
        <begin position="249"/>
        <end position="297"/>
    </location>
</feature>
<comment type="function">
    <text evidence="1 8">Acts as an adapter for the XPO1/CRM1-mediated export of the 60S ribosomal subunit.</text>
</comment>
<dbReference type="GO" id="GO:0043023">
    <property type="term" value="F:ribosomal large subunit binding"/>
    <property type="evidence" value="ECO:0007669"/>
    <property type="project" value="InterPro"/>
</dbReference>
<dbReference type="GO" id="GO:0005737">
    <property type="term" value="C:cytoplasm"/>
    <property type="evidence" value="ECO:0007669"/>
    <property type="project" value="UniProtKB-SubCell"/>
</dbReference>
<reference evidence="12 13" key="1">
    <citation type="submission" date="2013-11" db="EMBL/GenBank/DDBJ databases">
        <title>Genome sequencing of Stegodyphus mimosarum.</title>
        <authorList>
            <person name="Bechsgaard J."/>
        </authorList>
    </citation>
    <scope>NUCLEOTIDE SEQUENCE [LARGE SCALE GENOMIC DNA]</scope>
</reference>
<dbReference type="OrthoDB" id="203821at2759"/>
<keyword evidence="6 8" id="KW-0653">Protein transport</keyword>
<proteinExistence type="inferred from homology"/>
<evidence type="ECO:0000256" key="5">
    <source>
        <dbReference type="ARBA" id="ARBA00022490"/>
    </source>
</evidence>